<accession>G4RLB1</accession>
<reference evidence="1 2" key="1">
    <citation type="journal article" date="2011" name="PLoS ONE">
        <title>The complete genome sequence of Thermoproteus tenax: a physiologically versatile member of the Crenarchaeota.</title>
        <authorList>
            <person name="Siebers B."/>
            <person name="Zaparty M."/>
            <person name="Raddatz G."/>
            <person name="Tjaden B."/>
            <person name="Albers S.V."/>
            <person name="Bell S.D."/>
            <person name="Blombach F."/>
            <person name="Kletzin A."/>
            <person name="Kyrpides N."/>
            <person name="Lanz C."/>
            <person name="Plagens A."/>
            <person name="Rampp M."/>
            <person name="Rosinus A."/>
            <person name="von Jan M."/>
            <person name="Makarova K.S."/>
            <person name="Klenk H.P."/>
            <person name="Schuster S.C."/>
            <person name="Hensel R."/>
        </authorList>
    </citation>
    <scope>NUCLEOTIDE SEQUENCE [LARGE SCALE GENOMIC DNA]</scope>
    <source>
        <strain evidence="2">ATCC 35583 / DSM 2078 / JCM 9277 / NBRC 100435 / Kra 1</strain>
    </source>
</reference>
<protein>
    <submittedName>
        <fullName evidence="1">Uncharacterized protein</fullName>
    </submittedName>
</protein>
<dbReference type="Proteomes" id="UP000002654">
    <property type="component" value="Chromosome"/>
</dbReference>
<dbReference type="KEGG" id="ttn:TTX_1735"/>
<dbReference type="HOGENOM" id="CLU_2044499_0_0_2"/>
<sequence>MAQEEKTILNELNKLWERFSETDIARKFQTELGAFREWLQEMGPKLLLARARDAAQRGNPVARDYSVDYAMGMLKRGAERVLVNMFAAWLVERGKVSQYYLIRNKLVAGGESIATWLRVLRNLNKA</sequence>
<organism evidence="1 2">
    <name type="scientific">Thermoproteus tenax (strain ATCC 35583 / DSM 2078 / JCM 9277 / NBRC 100435 / Kra 1)</name>
    <dbReference type="NCBI Taxonomy" id="768679"/>
    <lineage>
        <taxon>Archaea</taxon>
        <taxon>Thermoproteota</taxon>
        <taxon>Thermoprotei</taxon>
        <taxon>Thermoproteales</taxon>
        <taxon>Thermoproteaceae</taxon>
        <taxon>Thermoproteus</taxon>
    </lineage>
</organism>
<dbReference type="AlphaFoldDB" id="G4RLB1"/>
<dbReference type="PATRIC" id="fig|768679.9.peg.1756"/>
<dbReference type="EMBL" id="FN869859">
    <property type="protein sequence ID" value="CCC82356.1"/>
    <property type="molecule type" value="Genomic_DNA"/>
</dbReference>
<dbReference type="OrthoDB" id="26042at2157"/>
<name>G4RLB1_THETK</name>
<evidence type="ECO:0000313" key="2">
    <source>
        <dbReference type="Proteomes" id="UP000002654"/>
    </source>
</evidence>
<gene>
    <name evidence="1" type="ordered locus">TTX_1735</name>
</gene>
<dbReference type="PaxDb" id="768679-TTX_1735"/>
<dbReference type="eggNOG" id="arCOG05550">
    <property type="taxonomic scope" value="Archaea"/>
</dbReference>
<keyword evidence="2" id="KW-1185">Reference proteome</keyword>
<evidence type="ECO:0000313" key="1">
    <source>
        <dbReference type="EMBL" id="CCC82356.1"/>
    </source>
</evidence>
<dbReference type="RefSeq" id="WP_014127610.1">
    <property type="nucleotide sequence ID" value="NC_016070.1"/>
</dbReference>
<proteinExistence type="predicted"/>
<dbReference type="GeneID" id="11262620"/>